<evidence type="ECO:0000313" key="12">
    <source>
        <dbReference type="Proteomes" id="UP001621714"/>
    </source>
</evidence>
<evidence type="ECO:0000256" key="4">
    <source>
        <dbReference type="ARBA" id="ARBA00022475"/>
    </source>
</evidence>
<keyword evidence="5 10" id="KW-0812">Transmembrane</keyword>
<sequence length="457" mass="50029">MKSFHQEFWLHNRPLMLLALPLLGAQLAQTGMGVVDTIMAGRLSPVDLAAVAVGASIFGPMMLLIFGTLMAVTPLVAHARGGQRHHEMAPLIHQASWVGALLLIPAWFAFYYSQVVFDFMKVEPDVANLASAYLRAMSWGLPALAFFQVLRCLCEGSNQARPVLLISVLGLLINIPANYILIYGKLGMPQLGAVGCGYATALSFWFMTIMLGFYVTFRAEYRPLAIFKSWSWPQWLGIKQILWVGLPIGLSIFVEASLFTTIALFIGSLGEVVVSGHQVAFNFTTLLFMVPLSLGMALTVKVGHALGQQRPATARRVAFLGVEMAFLVSLLGALVMWVASPWVVQLYSSDQDVQQLATALIQLAVFYQVSDGLQVNAAGALRGYKDTRIVMLITLFCYWVIGLGGGWWMAFGANPWGPQGVQGFWYGLIAGLSAASVFLLWRLNVTSRRTQLEAVSQ</sequence>
<keyword evidence="7" id="KW-0406">Ion transport</keyword>
<dbReference type="InterPro" id="IPR050222">
    <property type="entry name" value="MATE_MdtK"/>
</dbReference>
<keyword evidence="6 10" id="KW-1133">Transmembrane helix</keyword>
<dbReference type="Pfam" id="PF01554">
    <property type="entry name" value="MatE"/>
    <property type="match status" value="2"/>
</dbReference>
<feature type="transmembrane region" description="Helical" evidence="10">
    <location>
        <begin position="359"/>
        <end position="377"/>
    </location>
</feature>
<feature type="transmembrane region" description="Helical" evidence="10">
    <location>
        <begin position="318"/>
        <end position="339"/>
    </location>
</feature>
<evidence type="ECO:0000256" key="6">
    <source>
        <dbReference type="ARBA" id="ARBA00022989"/>
    </source>
</evidence>
<dbReference type="InterPro" id="IPR002528">
    <property type="entry name" value="MATE_fam"/>
</dbReference>
<dbReference type="NCBIfam" id="TIGR00797">
    <property type="entry name" value="matE"/>
    <property type="match status" value="1"/>
</dbReference>
<keyword evidence="3" id="KW-0050">Antiport</keyword>
<feature type="transmembrane region" description="Helical" evidence="10">
    <location>
        <begin position="91"/>
        <end position="112"/>
    </location>
</feature>
<dbReference type="PANTHER" id="PTHR43298">
    <property type="entry name" value="MULTIDRUG RESISTANCE PROTEIN NORM-RELATED"/>
    <property type="match status" value="1"/>
</dbReference>
<keyword evidence="12" id="KW-1185">Reference proteome</keyword>
<protein>
    <recommendedName>
        <fullName evidence="9">Multidrug-efflux transporter</fullName>
    </recommendedName>
</protein>
<dbReference type="PANTHER" id="PTHR43298:SF2">
    <property type="entry name" value="FMN_FAD EXPORTER YEEO-RELATED"/>
    <property type="match status" value="1"/>
</dbReference>
<dbReference type="EMBL" id="JBANFI010000006">
    <property type="protein sequence ID" value="MFK7161441.1"/>
    <property type="molecule type" value="Genomic_DNA"/>
</dbReference>
<dbReference type="PIRSF" id="PIRSF006603">
    <property type="entry name" value="DinF"/>
    <property type="match status" value="1"/>
</dbReference>
<feature type="transmembrane region" description="Helical" evidence="10">
    <location>
        <begin position="241"/>
        <end position="267"/>
    </location>
</feature>
<dbReference type="RefSeq" id="WP_405340267.1">
    <property type="nucleotide sequence ID" value="NZ_JBANFI010000006.1"/>
</dbReference>
<dbReference type="CDD" id="cd13131">
    <property type="entry name" value="MATE_NorM_like"/>
    <property type="match status" value="1"/>
</dbReference>
<evidence type="ECO:0000256" key="1">
    <source>
        <dbReference type="ARBA" id="ARBA00004429"/>
    </source>
</evidence>
<gene>
    <name evidence="11" type="ORF">V6U78_10375</name>
</gene>
<reference evidence="11 12" key="1">
    <citation type="submission" date="2024-02" db="EMBL/GenBank/DDBJ databases">
        <title>Marinospirillum sp. MEB 164 isolated from Lonar lake sediment.</title>
        <authorList>
            <person name="Joshi A."/>
            <person name="Thite S."/>
        </authorList>
    </citation>
    <scope>NUCLEOTIDE SEQUENCE [LARGE SCALE GENOMIC DNA]</scope>
    <source>
        <strain evidence="11 12">MEB164</strain>
    </source>
</reference>
<evidence type="ECO:0000256" key="8">
    <source>
        <dbReference type="ARBA" id="ARBA00023136"/>
    </source>
</evidence>
<dbReference type="InterPro" id="IPR048279">
    <property type="entry name" value="MdtK-like"/>
</dbReference>
<feature type="transmembrane region" description="Helical" evidence="10">
    <location>
        <begin position="202"/>
        <end position="221"/>
    </location>
</feature>
<evidence type="ECO:0000256" key="3">
    <source>
        <dbReference type="ARBA" id="ARBA00022449"/>
    </source>
</evidence>
<evidence type="ECO:0000256" key="2">
    <source>
        <dbReference type="ARBA" id="ARBA00022448"/>
    </source>
</evidence>
<organism evidence="11 12">
    <name type="scientific">Marinospirillum alkalitolerans</name>
    <dbReference type="NCBI Taxonomy" id="3123374"/>
    <lineage>
        <taxon>Bacteria</taxon>
        <taxon>Pseudomonadati</taxon>
        <taxon>Pseudomonadota</taxon>
        <taxon>Gammaproteobacteria</taxon>
        <taxon>Oceanospirillales</taxon>
        <taxon>Oceanospirillaceae</taxon>
        <taxon>Marinospirillum</taxon>
    </lineage>
</organism>
<feature type="transmembrane region" description="Helical" evidence="10">
    <location>
        <begin position="132"/>
        <end position="150"/>
    </location>
</feature>
<keyword evidence="8 10" id="KW-0472">Membrane</keyword>
<proteinExistence type="predicted"/>
<evidence type="ECO:0000256" key="10">
    <source>
        <dbReference type="SAM" id="Phobius"/>
    </source>
</evidence>
<evidence type="ECO:0000313" key="11">
    <source>
        <dbReference type="EMBL" id="MFK7161441.1"/>
    </source>
</evidence>
<keyword evidence="4" id="KW-1003">Cell membrane</keyword>
<evidence type="ECO:0000256" key="7">
    <source>
        <dbReference type="ARBA" id="ARBA00023065"/>
    </source>
</evidence>
<feature type="transmembrane region" description="Helical" evidence="10">
    <location>
        <begin position="279"/>
        <end position="298"/>
    </location>
</feature>
<accession>A0ABW8Q031</accession>
<feature type="transmembrane region" description="Helical" evidence="10">
    <location>
        <begin position="389"/>
        <end position="411"/>
    </location>
</feature>
<comment type="caution">
    <text evidence="11">The sequence shown here is derived from an EMBL/GenBank/DDBJ whole genome shotgun (WGS) entry which is preliminary data.</text>
</comment>
<dbReference type="Proteomes" id="UP001621714">
    <property type="component" value="Unassembled WGS sequence"/>
</dbReference>
<feature type="transmembrane region" description="Helical" evidence="10">
    <location>
        <begin position="57"/>
        <end position="79"/>
    </location>
</feature>
<feature type="transmembrane region" description="Helical" evidence="10">
    <location>
        <begin position="423"/>
        <end position="441"/>
    </location>
</feature>
<name>A0ABW8Q031_9GAMM</name>
<feature type="transmembrane region" description="Helical" evidence="10">
    <location>
        <begin position="162"/>
        <end position="182"/>
    </location>
</feature>
<evidence type="ECO:0000256" key="9">
    <source>
        <dbReference type="ARBA" id="ARBA00031636"/>
    </source>
</evidence>
<evidence type="ECO:0000256" key="5">
    <source>
        <dbReference type="ARBA" id="ARBA00022692"/>
    </source>
</evidence>
<keyword evidence="2" id="KW-0813">Transport</keyword>
<comment type="subcellular location">
    <subcellularLocation>
        <location evidence="1">Cell inner membrane</location>
        <topology evidence="1">Multi-pass membrane protein</topology>
    </subcellularLocation>
</comment>